<dbReference type="InterPro" id="IPR008927">
    <property type="entry name" value="6-PGluconate_DH-like_C_sf"/>
</dbReference>
<dbReference type="HAMAP" id="MF_01925">
    <property type="entry name" value="P5C_reductase"/>
    <property type="match status" value="1"/>
</dbReference>
<evidence type="ECO:0000256" key="3">
    <source>
        <dbReference type="ARBA" id="ARBA00023002"/>
    </source>
</evidence>
<comment type="similarity">
    <text evidence="1">Belongs to the pyrroline-5-carboxylate reductase family.</text>
</comment>
<feature type="domain" description="Pyrroline-5-carboxylate reductase dimerisation" evidence="5">
    <location>
        <begin position="158"/>
        <end position="262"/>
    </location>
</feature>
<name>A0A6J6I753_9ZZZZ</name>
<dbReference type="Pfam" id="PF14748">
    <property type="entry name" value="P5CR_dimer"/>
    <property type="match status" value="1"/>
</dbReference>
<keyword evidence="2" id="KW-0521">NADP</keyword>
<dbReference type="InterPro" id="IPR028939">
    <property type="entry name" value="P5C_Rdtase_cat_N"/>
</dbReference>
<dbReference type="Pfam" id="PF03807">
    <property type="entry name" value="F420_oxidored"/>
    <property type="match status" value="1"/>
</dbReference>
<keyword evidence="3" id="KW-0560">Oxidoreductase</keyword>
<dbReference type="InterPro" id="IPR029036">
    <property type="entry name" value="P5CR_dimer"/>
</dbReference>
<dbReference type="SUPFAM" id="SSF48179">
    <property type="entry name" value="6-phosphogluconate dehydrogenase C-terminal domain-like"/>
    <property type="match status" value="1"/>
</dbReference>
<dbReference type="InterPro" id="IPR000304">
    <property type="entry name" value="Pyrroline-COOH_reductase"/>
</dbReference>
<dbReference type="Gene3D" id="1.10.3730.10">
    <property type="entry name" value="ProC C-terminal domain-like"/>
    <property type="match status" value="1"/>
</dbReference>
<proteinExistence type="inferred from homology"/>
<dbReference type="PIRSF" id="PIRSF000193">
    <property type="entry name" value="Pyrrol-5-carb_rd"/>
    <property type="match status" value="1"/>
</dbReference>
<dbReference type="PANTHER" id="PTHR11645">
    <property type="entry name" value="PYRROLINE-5-CARBOXYLATE REDUCTASE"/>
    <property type="match status" value="1"/>
</dbReference>
<evidence type="ECO:0000256" key="2">
    <source>
        <dbReference type="ARBA" id="ARBA00022857"/>
    </source>
</evidence>
<dbReference type="NCBIfam" id="TIGR00112">
    <property type="entry name" value="proC"/>
    <property type="match status" value="1"/>
</dbReference>
<evidence type="ECO:0000313" key="6">
    <source>
        <dbReference type="EMBL" id="CAB4621460.1"/>
    </source>
</evidence>
<organism evidence="6">
    <name type="scientific">freshwater metagenome</name>
    <dbReference type="NCBI Taxonomy" id="449393"/>
    <lineage>
        <taxon>unclassified sequences</taxon>
        <taxon>metagenomes</taxon>
        <taxon>ecological metagenomes</taxon>
    </lineage>
</organism>
<sequence length="267" mass="26645">MSSGTARLVIIGGGNMGTALVGGLVNGGWDAASITVVELDAAKRTALESQFGVRTNDTIVAADGALIAVKPGDAAAVCAQASALGIPRVLSIAAGVSLATLQASAGENTAVVRAMPNTPALVREGVTAICGSNTCSEADYVWAESLLTAVGVVVRVPEAQMDAVTAVAGSGPGYVFLMAEAMLDAALAEGLPADVANVLVRQLFRGAGILLADSDESPATLRERVTSPNGTTAAGLAQFEAAGLRETVNKVVRAAAARSAEMGAVNK</sequence>
<dbReference type="FunFam" id="1.10.3730.10:FF:000001">
    <property type="entry name" value="Pyrroline-5-carboxylate reductase"/>
    <property type="match status" value="1"/>
</dbReference>
<protein>
    <submittedName>
        <fullName evidence="6">Unannotated protein</fullName>
    </submittedName>
</protein>
<feature type="domain" description="Pyrroline-5-carboxylate reductase catalytic N-terminal" evidence="4">
    <location>
        <begin position="8"/>
        <end position="95"/>
    </location>
</feature>
<dbReference type="GO" id="GO:0055129">
    <property type="term" value="P:L-proline biosynthetic process"/>
    <property type="evidence" value="ECO:0007669"/>
    <property type="project" value="TreeGrafter"/>
</dbReference>
<dbReference type="InterPro" id="IPR053790">
    <property type="entry name" value="P5CR-like_CS"/>
</dbReference>
<evidence type="ECO:0000259" key="5">
    <source>
        <dbReference type="Pfam" id="PF14748"/>
    </source>
</evidence>
<dbReference type="PROSITE" id="PS00521">
    <property type="entry name" value="P5CR"/>
    <property type="match status" value="1"/>
</dbReference>
<gene>
    <name evidence="6" type="ORF">UFOPK1874_01079</name>
</gene>
<dbReference type="Gene3D" id="3.40.50.720">
    <property type="entry name" value="NAD(P)-binding Rossmann-like Domain"/>
    <property type="match status" value="1"/>
</dbReference>
<dbReference type="AlphaFoldDB" id="A0A6J6I753"/>
<evidence type="ECO:0000256" key="1">
    <source>
        <dbReference type="ARBA" id="ARBA00005525"/>
    </source>
</evidence>
<dbReference type="GO" id="GO:0004735">
    <property type="term" value="F:pyrroline-5-carboxylate reductase activity"/>
    <property type="evidence" value="ECO:0007669"/>
    <property type="project" value="InterPro"/>
</dbReference>
<accession>A0A6J6I753</accession>
<reference evidence="6" key="1">
    <citation type="submission" date="2020-05" db="EMBL/GenBank/DDBJ databases">
        <authorList>
            <person name="Chiriac C."/>
            <person name="Salcher M."/>
            <person name="Ghai R."/>
            <person name="Kavagutti S V."/>
        </authorList>
    </citation>
    <scope>NUCLEOTIDE SEQUENCE</scope>
</reference>
<dbReference type="EMBL" id="CAEZUX010000154">
    <property type="protein sequence ID" value="CAB4621460.1"/>
    <property type="molecule type" value="Genomic_DNA"/>
</dbReference>
<dbReference type="SUPFAM" id="SSF51735">
    <property type="entry name" value="NAD(P)-binding Rossmann-fold domains"/>
    <property type="match status" value="1"/>
</dbReference>
<dbReference type="PANTHER" id="PTHR11645:SF0">
    <property type="entry name" value="PYRROLINE-5-CARBOXYLATE REDUCTASE 3"/>
    <property type="match status" value="1"/>
</dbReference>
<dbReference type="InterPro" id="IPR036291">
    <property type="entry name" value="NAD(P)-bd_dom_sf"/>
</dbReference>
<evidence type="ECO:0000259" key="4">
    <source>
        <dbReference type="Pfam" id="PF03807"/>
    </source>
</evidence>